<reference evidence="2 3" key="1">
    <citation type="journal article" date="2018" name="PLoS Genet.">
        <title>Population sequencing reveals clonal diversity and ancestral inbreeding in the grapevine cultivar Chardonnay.</title>
        <authorList>
            <person name="Roach M.J."/>
            <person name="Johnson D.L."/>
            <person name="Bohlmann J."/>
            <person name="van Vuuren H.J."/>
            <person name="Jones S.J."/>
            <person name="Pretorius I.S."/>
            <person name="Schmidt S.A."/>
            <person name="Borneman A.R."/>
        </authorList>
    </citation>
    <scope>NUCLEOTIDE SEQUENCE [LARGE SCALE GENOMIC DNA]</scope>
    <source>
        <strain evidence="3">cv. Chardonnay</strain>
        <tissue evidence="2">Leaf</tissue>
    </source>
</reference>
<dbReference type="Proteomes" id="UP000288805">
    <property type="component" value="Unassembled WGS sequence"/>
</dbReference>
<dbReference type="EMBL" id="QGNW01000837">
    <property type="protein sequence ID" value="RVW61496.1"/>
    <property type="molecule type" value="Genomic_DNA"/>
</dbReference>
<organism evidence="2 3">
    <name type="scientific">Vitis vinifera</name>
    <name type="common">Grape</name>
    <dbReference type="NCBI Taxonomy" id="29760"/>
    <lineage>
        <taxon>Eukaryota</taxon>
        <taxon>Viridiplantae</taxon>
        <taxon>Streptophyta</taxon>
        <taxon>Embryophyta</taxon>
        <taxon>Tracheophyta</taxon>
        <taxon>Spermatophyta</taxon>
        <taxon>Magnoliopsida</taxon>
        <taxon>eudicotyledons</taxon>
        <taxon>Gunneridae</taxon>
        <taxon>Pentapetalae</taxon>
        <taxon>rosids</taxon>
        <taxon>Vitales</taxon>
        <taxon>Vitaceae</taxon>
        <taxon>Viteae</taxon>
        <taxon>Vitis</taxon>
    </lineage>
</organism>
<name>A0A438FNG5_VITVI</name>
<evidence type="ECO:0000313" key="3">
    <source>
        <dbReference type="Proteomes" id="UP000288805"/>
    </source>
</evidence>
<dbReference type="AlphaFoldDB" id="A0A438FNG5"/>
<feature type="region of interest" description="Disordered" evidence="1">
    <location>
        <begin position="148"/>
        <end position="184"/>
    </location>
</feature>
<comment type="caution">
    <text evidence="2">The sequence shown here is derived from an EMBL/GenBank/DDBJ whole genome shotgun (WGS) entry which is preliminary data.</text>
</comment>
<gene>
    <name evidence="2" type="ORF">CK203_065964</name>
</gene>
<sequence>MDSLLQEFNLQIRDKKGVENVVADHLQGGIAHNSHVLPINDDFQRITYVARKHSLVCYIANYLVTGEVPELHLITLRLPGKLSSKQGIKNILMKVVNTAKRLVLYGKACHLPVEVNIRLSGQSRSKTEDEEWHDQLISNKEFEEDKESYSMTLGSISSGKPKSRRNYKRGEGRSQEQRSQKHANSLACENFAAKIAPLRNEVSSAKSFRSPRPPFAKSRFRCKTSLPLRNHFAAPRPPSTKIFAAVKPFSGTHVPFRSPNPHFAAVKRL</sequence>
<accession>A0A438FNG5</accession>
<evidence type="ECO:0000256" key="1">
    <source>
        <dbReference type="SAM" id="MobiDB-lite"/>
    </source>
</evidence>
<feature type="compositionally biased region" description="Basic and acidic residues" evidence="1">
    <location>
        <begin position="168"/>
        <end position="179"/>
    </location>
</feature>
<protein>
    <submittedName>
        <fullName evidence="2">Uncharacterized protein</fullName>
    </submittedName>
</protein>
<proteinExistence type="predicted"/>
<evidence type="ECO:0000313" key="2">
    <source>
        <dbReference type="EMBL" id="RVW61496.1"/>
    </source>
</evidence>
<feature type="compositionally biased region" description="Polar residues" evidence="1">
    <location>
        <begin position="149"/>
        <end position="160"/>
    </location>
</feature>